<dbReference type="PROSITE" id="PS50202">
    <property type="entry name" value="MSP"/>
    <property type="match status" value="1"/>
</dbReference>
<dbReference type="SUPFAM" id="SSF49354">
    <property type="entry name" value="PapD-like"/>
    <property type="match status" value="1"/>
</dbReference>
<keyword evidence="3" id="KW-1133">Transmembrane helix</keyword>
<name>A0A0N4Y444_NIPBR</name>
<keyword evidence="3" id="KW-0812">Transmembrane</keyword>
<evidence type="ECO:0000313" key="6">
    <source>
        <dbReference type="Proteomes" id="UP000271162"/>
    </source>
</evidence>
<evidence type="ECO:0000256" key="1">
    <source>
        <dbReference type="RuleBase" id="RU003425"/>
    </source>
</evidence>
<feature type="transmembrane region" description="Helical" evidence="3">
    <location>
        <begin position="292"/>
        <end position="310"/>
    </location>
</feature>
<accession>A0A0N4Y444</accession>
<evidence type="ECO:0000256" key="3">
    <source>
        <dbReference type="SAM" id="Phobius"/>
    </source>
</evidence>
<dbReference type="InterPro" id="IPR013783">
    <property type="entry name" value="Ig-like_fold"/>
</dbReference>
<keyword evidence="1" id="KW-0963">Cytoplasm</keyword>
<sequence length="361" mass="40623">MDDLAKCLPASPQENGHSNSDVDRSPERNSFDTIVLKRVFFDLPALIARCSENGPGSFREESDEWIKTAALMQHRSSAVTFDDDDEEANRKAPLTMTRKISNGSTKQRSIPQNLKPMVEARLRSPDVDWIKNAFLHISPRDVLTLNRVEGIADYVDVVAVRNTSPSAVMFKIKTTSPEKFRVRPSTGCIAAGSTDIIRVYLQSEYRSSCSREKFLLMALETENNNLESFGELWKKADNDKKVEQKLRCRIADADASSEGSNVDRLEGKPYSQQEQIDRLKTYCEQMQRSQRTLLLVVLTTFFALIVLLLYEQSNYSTLESAIETLTNKLANFTCEVQSLAPPPQPAARTAALPPVSYEEDL</sequence>
<dbReference type="InterPro" id="IPR000535">
    <property type="entry name" value="MSP_dom"/>
</dbReference>
<dbReference type="EMBL" id="UYSL01020354">
    <property type="protein sequence ID" value="VDL74226.1"/>
    <property type="molecule type" value="Genomic_DNA"/>
</dbReference>
<dbReference type="STRING" id="27835.A0A0N4Y444"/>
<feature type="region of interest" description="Disordered" evidence="2">
    <location>
        <begin position="340"/>
        <end position="361"/>
    </location>
</feature>
<reference evidence="5 6" key="2">
    <citation type="submission" date="2018-11" db="EMBL/GenBank/DDBJ databases">
        <authorList>
            <consortium name="Pathogen Informatics"/>
        </authorList>
    </citation>
    <scope>NUCLEOTIDE SEQUENCE [LARGE SCALE GENOMIC DNA]</scope>
</reference>
<dbReference type="OMA" id="QTQCANI"/>
<protein>
    <recommendedName>
        <fullName evidence="1">Major sperm protein</fullName>
    </recommendedName>
</protein>
<gene>
    <name evidence="5" type="ORF">NBR_LOCUS10637</name>
</gene>
<feature type="region of interest" description="Disordered" evidence="2">
    <location>
        <begin position="1"/>
        <end position="27"/>
    </location>
</feature>
<evidence type="ECO:0000259" key="4">
    <source>
        <dbReference type="PROSITE" id="PS50202"/>
    </source>
</evidence>
<evidence type="ECO:0000256" key="2">
    <source>
        <dbReference type="SAM" id="MobiDB-lite"/>
    </source>
</evidence>
<dbReference type="WBParaSite" id="NBR_0001063601-mRNA-1">
    <property type="protein sequence ID" value="NBR_0001063601-mRNA-1"/>
    <property type="gene ID" value="NBR_0001063601"/>
</dbReference>
<dbReference type="GO" id="GO:0140284">
    <property type="term" value="C:endoplasmic reticulum-endosome membrane contact site"/>
    <property type="evidence" value="ECO:0007669"/>
    <property type="project" value="TreeGrafter"/>
</dbReference>
<dbReference type="InterPro" id="IPR008962">
    <property type="entry name" value="PapD-like_sf"/>
</dbReference>
<dbReference type="PANTHER" id="PTHR46384:SF1">
    <property type="entry name" value="MOTILE SPERM DOMAIN-CONTAINING PROTEIN 2"/>
    <property type="match status" value="1"/>
</dbReference>
<dbReference type="Gene3D" id="2.60.40.10">
    <property type="entry name" value="Immunoglobulins"/>
    <property type="match status" value="1"/>
</dbReference>
<reference evidence="7" key="1">
    <citation type="submission" date="2017-02" db="UniProtKB">
        <authorList>
            <consortium name="WormBaseParasite"/>
        </authorList>
    </citation>
    <scope>IDENTIFICATION</scope>
</reference>
<dbReference type="InterPro" id="IPR053012">
    <property type="entry name" value="ER-organelle_contact"/>
</dbReference>
<dbReference type="Proteomes" id="UP000271162">
    <property type="component" value="Unassembled WGS sequence"/>
</dbReference>
<organism evidence="7">
    <name type="scientific">Nippostrongylus brasiliensis</name>
    <name type="common">Rat hookworm</name>
    <dbReference type="NCBI Taxonomy" id="27835"/>
    <lineage>
        <taxon>Eukaryota</taxon>
        <taxon>Metazoa</taxon>
        <taxon>Ecdysozoa</taxon>
        <taxon>Nematoda</taxon>
        <taxon>Chromadorea</taxon>
        <taxon>Rhabditida</taxon>
        <taxon>Rhabditina</taxon>
        <taxon>Rhabditomorpha</taxon>
        <taxon>Strongyloidea</taxon>
        <taxon>Heligmosomidae</taxon>
        <taxon>Nippostrongylus</taxon>
    </lineage>
</organism>
<keyword evidence="3" id="KW-0472">Membrane</keyword>
<dbReference type="GO" id="GO:0012505">
    <property type="term" value="C:endomembrane system"/>
    <property type="evidence" value="ECO:0007669"/>
    <property type="project" value="TreeGrafter"/>
</dbReference>
<evidence type="ECO:0000313" key="5">
    <source>
        <dbReference type="EMBL" id="VDL74226.1"/>
    </source>
</evidence>
<keyword evidence="1" id="KW-0206">Cytoskeleton</keyword>
<keyword evidence="6" id="KW-1185">Reference proteome</keyword>
<dbReference type="PANTHER" id="PTHR46384">
    <property type="entry name" value="MOTILE SPERM DOMAIN-CONTAINING PROTEIN 2"/>
    <property type="match status" value="1"/>
</dbReference>
<dbReference type="AlphaFoldDB" id="A0A0N4Y444"/>
<proteinExistence type="predicted"/>
<evidence type="ECO:0000313" key="7">
    <source>
        <dbReference type="WBParaSite" id="NBR_0001063601-mRNA-1"/>
    </source>
</evidence>
<comment type="function">
    <text evidence="1">Central component in molecular interactions underlying sperm crawling. Forms an extensive filament system that extends from sperm villipoda, along the leading edge of the pseudopod.</text>
</comment>
<feature type="domain" description="MSP" evidence="4">
    <location>
        <begin position="134"/>
        <end position="251"/>
    </location>
</feature>
<dbReference type="Pfam" id="PF00635">
    <property type="entry name" value="Motile_Sperm"/>
    <property type="match status" value="1"/>
</dbReference>